<keyword evidence="1" id="KW-1133">Transmembrane helix</keyword>
<keyword evidence="1" id="KW-0472">Membrane</keyword>
<keyword evidence="1" id="KW-0812">Transmembrane</keyword>
<gene>
    <name evidence="2" type="ORF">KTN4_130</name>
</gene>
<organism evidence="2 3">
    <name type="scientific">Pseudomonas phage KTN4</name>
    <dbReference type="NCBI Taxonomy" id="1862701"/>
    <lineage>
        <taxon>Viruses</taxon>
        <taxon>Duplodnaviria</taxon>
        <taxon>Heunggongvirae</taxon>
        <taxon>Uroviricota</taxon>
        <taxon>Caudoviricetes</taxon>
        <taxon>Chimalliviridae</taxon>
        <taxon>Phikzvirus</taxon>
        <taxon>Phikzvirus phiKZ</taxon>
    </lineage>
</organism>
<proteinExistence type="predicted"/>
<evidence type="ECO:0000313" key="3">
    <source>
        <dbReference type="Proteomes" id="UP000224336"/>
    </source>
</evidence>
<dbReference type="EMBL" id="KU521356">
    <property type="protein sequence ID" value="ANM44888.1"/>
    <property type="molecule type" value="Genomic_DNA"/>
</dbReference>
<feature type="transmembrane region" description="Helical" evidence="1">
    <location>
        <begin position="20"/>
        <end position="38"/>
    </location>
</feature>
<evidence type="ECO:0000256" key="1">
    <source>
        <dbReference type="SAM" id="Phobius"/>
    </source>
</evidence>
<reference evidence="2 3" key="1">
    <citation type="journal article" date="2016" name="Sci. Rep.">
        <title>A proposed integrated approach for the preclinical evaluation of phage therapy in Pseudomonas infections.</title>
        <authorList>
            <person name="Danis-Wlodarczyk K."/>
            <person name="Vandenheuvel D."/>
            <person name="Jang H.B."/>
            <person name="Briers Y."/>
            <person name="Olszak T."/>
            <person name="Arabski M."/>
            <person name="Wasik S."/>
            <person name="Drabik M."/>
            <person name="Higgins G."/>
            <person name="Tyrrell J."/>
            <person name="Harvey B.J."/>
            <person name="Noben J.P."/>
            <person name="Lavigne R."/>
            <person name="Drulis-Kawa Z."/>
        </authorList>
    </citation>
    <scope>NUCLEOTIDE SEQUENCE [LARGE SCALE GENOMIC DNA]</scope>
</reference>
<protein>
    <submittedName>
        <fullName evidence="2">Uncharacterized protein</fullName>
    </submittedName>
</protein>
<sequence>MENIPLNKPKQPVVPETWIKLHHVVVLFILSLIGTLIFNGI</sequence>
<name>A0A192Y575_9CAUD</name>
<evidence type="ECO:0000313" key="2">
    <source>
        <dbReference type="EMBL" id="ANM44888.1"/>
    </source>
</evidence>
<dbReference type="Proteomes" id="UP000224336">
    <property type="component" value="Segment"/>
</dbReference>
<accession>A0A192Y575</accession>